<feature type="region of interest" description="Disordered" evidence="1">
    <location>
        <begin position="163"/>
        <end position="184"/>
    </location>
</feature>
<protein>
    <submittedName>
        <fullName evidence="4">Secreted protein</fullName>
    </submittedName>
</protein>
<keyword evidence="5" id="KW-1185">Reference proteome</keyword>
<gene>
    <name evidence="4 6" type="primary">osp-1</name>
    <name evidence="4" type="ORF">CELE_T28B8.6</name>
    <name evidence="6" type="ORF">T28B8.6</name>
</gene>
<reference evidence="4 5" key="1">
    <citation type="journal article" date="1998" name="Science">
        <title>Genome sequence of the nematode C. elegans: a platform for investigating biology.</title>
        <authorList>
            <consortium name="The C. elegans sequencing consortium"/>
            <person name="Sulson J.E."/>
            <person name="Waterston R."/>
        </authorList>
    </citation>
    <scope>NUCLEOTIDE SEQUENCE [LARGE SCALE GENOMIC DNA]</scope>
    <source>
        <strain evidence="4 5">Bristol N2</strain>
    </source>
</reference>
<evidence type="ECO:0000313" key="5">
    <source>
        <dbReference type="Proteomes" id="UP000001940"/>
    </source>
</evidence>
<dbReference type="eggNOG" id="KOG1851">
    <property type="taxonomic scope" value="Eukaryota"/>
</dbReference>
<dbReference type="GeneID" id="3565540"/>
<dbReference type="SMR" id="Q58A94"/>
<dbReference type="WormBase" id="T28B8.6">
    <property type="protein sequence ID" value="CE41268"/>
    <property type="gene ID" value="WBGene00044122"/>
    <property type="gene designation" value="osp-1"/>
</dbReference>
<evidence type="ECO:0000256" key="3">
    <source>
        <dbReference type="SAM" id="SignalP"/>
    </source>
</evidence>
<feature type="signal peptide" evidence="3">
    <location>
        <begin position="1"/>
        <end position="18"/>
    </location>
</feature>
<dbReference type="HOGENOM" id="CLU_1519261_0_0_1"/>
<dbReference type="AGR" id="WB:WBGene00044122"/>
<sequence length="184" mass="21096">MKNLLIFHLFCLIFITFAERSTDAWTKEFEVTRWDGYNGLQEYLNENLQQGSEEEKAELPSVLLQRRLLGKRYSNGTVIYDNKVKYKPIVVVINKRGRSTLYLNYLYVSIAFLVAAGLLFVNGRAMCKSEAFVPVKNINDSNKPQREYPVSLTLYLGQKAEEKTPIIKKAPPAAKPTPENKKTK</sequence>
<evidence type="ECO:0000256" key="2">
    <source>
        <dbReference type="SAM" id="Phobius"/>
    </source>
</evidence>
<keyword evidence="3" id="KW-0732">Signal</keyword>
<dbReference type="KEGG" id="cel:CELE_T28B8.6"/>
<keyword evidence="2" id="KW-0472">Membrane</keyword>
<feature type="chain" id="PRO_5004251939" evidence="3">
    <location>
        <begin position="19"/>
        <end position="184"/>
    </location>
</feature>
<dbReference type="CTD" id="3565540"/>
<dbReference type="Proteomes" id="UP000001940">
    <property type="component" value="Chromosome I"/>
</dbReference>
<dbReference type="EMBL" id="BX284601">
    <property type="protein sequence ID" value="CAI70414.2"/>
    <property type="molecule type" value="Genomic_DNA"/>
</dbReference>
<dbReference type="STRING" id="6239.T28B8.6.1"/>
<name>Q58A94_CAEEL</name>
<keyword evidence="2" id="KW-0812">Transmembrane</keyword>
<accession>Q58A94</accession>
<dbReference type="PaxDb" id="6239-T28B8.6"/>
<feature type="transmembrane region" description="Helical" evidence="2">
    <location>
        <begin position="102"/>
        <end position="121"/>
    </location>
</feature>
<keyword evidence="2" id="KW-1133">Transmembrane helix</keyword>
<dbReference type="FunCoup" id="Q58A94">
    <property type="interactions" value="308"/>
</dbReference>
<dbReference type="InParanoid" id="Q58A94"/>
<dbReference type="RefSeq" id="NP_001021643.2">
    <property type="nucleotide sequence ID" value="NM_001026472.5"/>
</dbReference>
<proteinExistence type="predicted"/>
<dbReference type="Bgee" id="WBGene00044122">
    <property type="expression patterns" value="Expressed in larva and 2 other cell types or tissues"/>
</dbReference>
<dbReference type="AlphaFoldDB" id="Q58A94"/>
<organism evidence="4 5">
    <name type="scientific">Caenorhabditis elegans</name>
    <dbReference type="NCBI Taxonomy" id="6239"/>
    <lineage>
        <taxon>Eukaryota</taxon>
        <taxon>Metazoa</taxon>
        <taxon>Ecdysozoa</taxon>
        <taxon>Nematoda</taxon>
        <taxon>Chromadorea</taxon>
        <taxon>Rhabditida</taxon>
        <taxon>Rhabditina</taxon>
        <taxon>Rhabditomorpha</taxon>
        <taxon>Rhabditoidea</taxon>
        <taxon>Rhabditidae</taxon>
        <taxon>Peloderinae</taxon>
        <taxon>Caenorhabditis</taxon>
    </lineage>
</organism>
<evidence type="ECO:0000313" key="4">
    <source>
        <dbReference type="EMBL" id="CAI70414.2"/>
    </source>
</evidence>
<evidence type="ECO:0000313" key="6">
    <source>
        <dbReference type="WormBase" id="T28B8.6"/>
    </source>
</evidence>
<dbReference type="OMA" id="AMCKSEA"/>
<evidence type="ECO:0000256" key="1">
    <source>
        <dbReference type="SAM" id="MobiDB-lite"/>
    </source>
</evidence>
<dbReference type="UCSC" id="T28B8.6">
    <property type="organism name" value="c. elegans"/>
</dbReference>